<comment type="caution">
    <text evidence="3">The sequence shown here is derived from an EMBL/GenBank/DDBJ whole genome shotgun (WGS) entry which is preliminary data.</text>
</comment>
<dbReference type="AlphaFoldDB" id="A0A369LE59"/>
<dbReference type="GO" id="GO:0016740">
    <property type="term" value="F:transferase activity"/>
    <property type="evidence" value="ECO:0007669"/>
    <property type="project" value="UniProtKB-KW"/>
</dbReference>
<evidence type="ECO:0000256" key="1">
    <source>
        <dbReference type="ARBA" id="ARBA00008383"/>
    </source>
</evidence>
<dbReference type="RefSeq" id="WP_114616049.1">
    <property type="nucleotide sequence ID" value="NZ_CALIRK010000003.1"/>
</dbReference>
<evidence type="ECO:0000256" key="2">
    <source>
        <dbReference type="ARBA" id="ARBA00022679"/>
    </source>
</evidence>
<name>A0A369LE59_9ACTN</name>
<dbReference type="NCBIfam" id="NF002914">
    <property type="entry name" value="PRK03525.1"/>
    <property type="match status" value="1"/>
</dbReference>
<dbReference type="InterPro" id="IPR003673">
    <property type="entry name" value="CoA-Trfase_fam_III"/>
</dbReference>
<dbReference type="InterPro" id="IPR050509">
    <property type="entry name" value="CoA-transferase_III"/>
</dbReference>
<evidence type="ECO:0000313" key="3">
    <source>
        <dbReference type="EMBL" id="RDB56506.1"/>
    </source>
</evidence>
<proteinExistence type="inferred from homology"/>
<reference evidence="3 4" key="1">
    <citation type="journal article" date="2018" name="Elife">
        <title>Discovery and characterization of a prevalent human gut bacterial enzyme sufficient for the inactivation of a family of plant toxins.</title>
        <authorList>
            <person name="Koppel N."/>
            <person name="Bisanz J.E."/>
            <person name="Pandelia M.E."/>
            <person name="Turnbaugh P.J."/>
            <person name="Balskus E.P."/>
        </authorList>
    </citation>
    <scope>NUCLEOTIDE SEQUENCE [LARGE SCALE GENOMIC DNA]</scope>
    <source>
        <strain evidence="3 4">OB21 GAM31</strain>
    </source>
</reference>
<dbReference type="SUPFAM" id="SSF89796">
    <property type="entry name" value="CoA-transferase family III (CaiB/BaiF)"/>
    <property type="match status" value="1"/>
</dbReference>
<accession>A0A369LE59</accession>
<keyword evidence="2 3" id="KW-0808">Transferase</keyword>
<dbReference type="EMBL" id="PPTO01000014">
    <property type="protein sequence ID" value="RDB56506.1"/>
    <property type="molecule type" value="Genomic_DNA"/>
</dbReference>
<dbReference type="InterPro" id="IPR044855">
    <property type="entry name" value="CoA-Trfase_III_dom3_sf"/>
</dbReference>
<gene>
    <name evidence="3" type="ORF">C1881_08205</name>
</gene>
<dbReference type="Gene3D" id="3.40.50.10540">
    <property type="entry name" value="Crotonobetainyl-coa:carnitine coa-transferase, domain 1"/>
    <property type="match status" value="1"/>
</dbReference>
<dbReference type="InterPro" id="IPR023606">
    <property type="entry name" value="CoA-Trfase_III_dom_1_sf"/>
</dbReference>
<evidence type="ECO:0000313" key="4">
    <source>
        <dbReference type="Proteomes" id="UP000253975"/>
    </source>
</evidence>
<organism evidence="3 4">
    <name type="scientific">Slackia isoflavoniconvertens</name>
    <dbReference type="NCBI Taxonomy" id="572010"/>
    <lineage>
        <taxon>Bacteria</taxon>
        <taxon>Bacillati</taxon>
        <taxon>Actinomycetota</taxon>
        <taxon>Coriobacteriia</taxon>
        <taxon>Eggerthellales</taxon>
        <taxon>Eggerthellaceae</taxon>
        <taxon>Slackia</taxon>
    </lineage>
</organism>
<dbReference type="Pfam" id="PF02515">
    <property type="entry name" value="CoA_transf_3"/>
    <property type="match status" value="1"/>
</dbReference>
<comment type="similarity">
    <text evidence="1">Belongs to the CoA-transferase III family.</text>
</comment>
<dbReference type="PANTHER" id="PTHR48228">
    <property type="entry name" value="SUCCINYL-COA--D-CITRAMALATE COA-TRANSFERASE"/>
    <property type="match status" value="1"/>
</dbReference>
<dbReference type="PANTHER" id="PTHR48228:SF6">
    <property type="entry name" value="L-CARNITINE COA-TRANSFERASE"/>
    <property type="match status" value="1"/>
</dbReference>
<sequence length="406" mass="45431">MAAIPTEKPSFGVLDDVKIVFAAMEEAIPRACNIMADWGADVTWLENTGYGDTVRDAKNAAQAERRNCRSVALNQFTPEGKEVLLKMLKDTDIFFESSKGGTWERKGFTDEDMWAVNPKLIIVHCSGYGKFGDPDRVKRPAYDGTVGPYAGLTCQNGTAEQPMISMPYSGDYINSYLLIAASLAALRKADRTGKGESIDWAMYEGIMYMSQYYLVDFLNEGIKWPRAGARNVNLCGIGVYKCKDGFIALNLFGIRQNKWIIEELGLGEHWGTPELPEDTASLWLSMPIAKEFEKRLEAWLLEHDKLELEEILADHAIAAQSVYEFEDMVADKHMAARGNFVEWETKDGDTFKGLSPMPRFEQTPGQIWRPMPAQGGDTMDVLTKLGYTAEQVQELAEKNVVKIGEN</sequence>
<dbReference type="Proteomes" id="UP000253975">
    <property type="component" value="Unassembled WGS sequence"/>
</dbReference>
<dbReference type="Gene3D" id="3.30.1540.10">
    <property type="entry name" value="formyl-coa transferase, domain 3"/>
    <property type="match status" value="1"/>
</dbReference>
<protein>
    <submittedName>
        <fullName evidence="3">L-carnitine CoA-transferase</fullName>
    </submittedName>
</protein>